<proteinExistence type="predicted"/>
<organism evidence="5 6">
    <name type="scientific">Mycolicibacterium arabiense</name>
    <dbReference type="NCBI Taxonomy" id="1286181"/>
    <lineage>
        <taxon>Bacteria</taxon>
        <taxon>Bacillati</taxon>
        <taxon>Actinomycetota</taxon>
        <taxon>Actinomycetes</taxon>
        <taxon>Mycobacteriales</taxon>
        <taxon>Mycobacteriaceae</taxon>
        <taxon>Mycolicibacterium</taxon>
    </lineage>
</organism>
<evidence type="ECO:0000256" key="2">
    <source>
        <dbReference type="ARBA" id="ARBA00023125"/>
    </source>
</evidence>
<dbReference type="InterPro" id="IPR028082">
    <property type="entry name" value="Peripla_BP_I"/>
</dbReference>
<dbReference type="CDD" id="cd06267">
    <property type="entry name" value="PBP1_LacI_sugar_binding-like"/>
    <property type="match status" value="1"/>
</dbReference>
<evidence type="ECO:0000256" key="3">
    <source>
        <dbReference type="ARBA" id="ARBA00023163"/>
    </source>
</evidence>
<evidence type="ECO:0000313" key="6">
    <source>
        <dbReference type="Proteomes" id="UP000467428"/>
    </source>
</evidence>
<dbReference type="Pfam" id="PF00356">
    <property type="entry name" value="LacI"/>
    <property type="match status" value="1"/>
</dbReference>
<dbReference type="InterPro" id="IPR046335">
    <property type="entry name" value="LacI/GalR-like_sensor"/>
</dbReference>
<dbReference type="Gene3D" id="1.10.260.40">
    <property type="entry name" value="lambda repressor-like DNA-binding domains"/>
    <property type="match status" value="1"/>
</dbReference>
<dbReference type="PANTHER" id="PTHR30146:SF109">
    <property type="entry name" value="HTH-TYPE TRANSCRIPTIONAL REGULATOR GALS"/>
    <property type="match status" value="1"/>
</dbReference>
<dbReference type="Proteomes" id="UP000467428">
    <property type="component" value="Chromosome"/>
</dbReference>
<keyword evidence="3" id="KW-0804">Transcription</keyword>
<accession>A0A7I7RW69</accession>
<dbReference type="EMBL" id="AP022593">
    <property type="protein sequence ID" value="BBY48226.1"/>
    <property type="molecule type" value="Genomic_DNA"/>
</dbReference>
<dbReference type="CDD" id="cd01392">
    <property type="entry name" value="HTH_LacI"/>
    <property type="match status" value="1"/>
</dbReference>
<dbReference type="PROSITE" id="PS50932">
    <property type="entry name" value="HTH_LACI_2"/>
    <property type="match status" value="1"/>
</dbReference>
<reference evidence="5 6" key="1">
    <citation type="journal article" date="2019" name="Emerg. Microbes Infect.">
        <title>Comprehensive subspecies identification of 175 nontuberculous mycobacteria species based on 7547 genomic profiles.</title>
        <authorList>
            <person name="Matsumoto Y."/>
            <person name="Kinjo T."/>
            <person name="Motooka D."/>
            <person name="Nabeya D."/>
            <person name="Jung N."/>
            <person name="Uechi K."/>
            <person name="Horii T."/>
            <person name="Iida T."/>
            <person name="Fujita J."/>
            <person name="Nakamura S."/>
        </authorList>
    </citation>
    <scope>NUCLEOTIDE SEQUENCE [LARGE SCALE GENOMIC DNA]</scope>
    <source>
        <strain evidence="5 6">JCM 18538</strain>
    </source>
</reference>
<evidence type="ECO:0000313" key="5">
    <source>
        <dbReference type="EMBL" id="BBY48226.1"/>
    </source>
</evidence>
<dbReference type="InterPro" id="IPR000843">
    <property type="entry name" value="HTH_LacI"/>
</dbReference>
<dbReference type="PRINTS" id="PR00036">
    <property type="entry name" value="HTHLACI"/>
</dbReference>
<keyword evidence="6" id="KW-1185">Reference proteome</keyword>
<gene>
    <name evidence="5" type="ORF">MARA_16940</name>
</gene>
<dbReference type="SMART" id="SM00354">
    <property type="entry name" value="HTH_LACI"/>
    <property type="match status" value="1"/>
</dbReference>
<dbReference type="Pfam" id="PF13377">
    <property type="entry name" value="Peripla_BP_3"/>
    <property type="match status" value="1"/>
</dbReference>
<sequence length="347" mass="37259">MATMRDVAQRAGVSAKTVSRVVNDDRYVSADVRQRVERAISELQYVPNSLAVSFRAGRDAAIGVAVPGVADPFFASIIGAVESEASRRGVAVIVTGVGWEPSHEQRSIEAVLKRQVTGMIICPVGHDMSYLRPWQARTPLVFADREPARLTADAVVQDDVGGGEAATRHLIGHGHRSIAFVGDDSWTGQRRLKGWQRALDGAALPRRRDLAHLGEVDVDTLTPTLARMLETRDPPTAVFSSNARCTVSLLTVLRALRRTDVGLVGFGDFPTAAALTPAVTVIHQDGDAMGRFAVDRLFTRLDQPARKLRRRTVLPVSLVTRESCALPGAEPACGHGGVAGKARPAVS</sequence>
<keyword evidence="2" id="KW-0238">DNA-binding</keyword>
<dbReference type="InterPro" id="IPR010982">
    <property type="entry name" value="Lambda_DNA-bd_dom_sf"/>
</dbReference>
<dbReference type="GO" id="GO:0003700">
    <property type="term" value="F:DNA-binding transcription factor activity"/>
    <property type="evidence" value="ECO:0007669"/>
    <property type="project" value="TreeGrafter"/>
</dbReference>
<dbReference type="PROSITE" id="PS00356">
    <property type="entry name" value="HTH_LACI_1"/>
    <property type="match status" value="1"/>
</dbReference>
<dbReference type="SUPFAM" id="SSF47413">
    <property type="entry name" value="lambda repressor-like DNA-binding domains"/>
    <property type="match status" value="1"/>
</dbReference>
<protein>
    <submittedName>
        <fullName evidence="5">LacI family transcriptional regulator</fullName>
    </submittedName>
</protein>
<dbReference type="PANTHER" id="PTHR30146">
    <property type="entry name" value="LACI-RELATED TRANSCRIPTIONAL REPRESSOR"/>
    <property type="match status" value="1"/>
</dbReference>
<dbReference type="GO" id="GO:0000976">
    <property type="term" value="F:transcription cis-regulatory region binding"/>
    <property type="evidence" value="ECO:0007669"/>
    <property type="project" value="TreeGrafter"/>
</dbReference>
<geneLocation type="plasmid" evidence="6">
    <name>pjcm18538 dna</name>
</geneLocation>
<evidence type="ECO:0000259" key="4">
    <source>
        <dbReference type="PROSITE" id="PS50932"/>
    </source>
</evidence>
<name>A0A7I7RW69_9MYCO</name>
<dbReference type="Gene3D" id="3.40.50.2300">
    <property type="match status" value="2"/>
</dbReference>
<evidence type="ECO:0000256" key="1">
    <source>
        <dbReference type="ARBA" id="ARBA00023015"/>
    </source>
</evidence>
<feature type="domain" description="HTH lacI-type" evidence="4">
    <location>
        <begin position="2"/>
        <end position="56"/>
    </location>
</feature>
<dbReference type="KEGG" id="marz:MARA_16940"/>
<keyword evidence="1" id="KW-0805">Transcription regulation</keyword>
<dbReference type="SUPFAM" id="SSF53822">
    <property type="entry name" value="Periplasmic binding protein-like I"/>
    <property type="match status" value="1"/>
</dbReference>
<dbReference type="AlphaFoldDB" id="A0A7I7RW69"/>